<organism evidence="1 2">
    <name type="scientific">Streptomyces jumonjinensis</name>
    <dbReference type="NCBI Taxonomy" id="1945"/>
    <lineage>
        <taxon>Bacteria</taxon>
        <taxon>Bacillati</taxon>
        <taxon>Actinomycetota</taxon>
        <taxon>Actinomycetes</taxon>
        <taxon>Kitasatosporales</taxon>
        <taxon>Streptomycetaceae</taxon>
        <taxon>Streptomyces</taxon>
    </lineage>
</organism>
<proteinExistence type="predicted"/>
<dbReference type="PANTHER" id="PTHR38440">
    <property type="entry name" value="UPF0398 PROTEIN YPSA"/>
    <property type="match status" value="1"/>
</dbReference>
<dbReference type="InterPro" id="IPR010697">
    <property type="entry name" value="YspA"/>
</dbReference>
<dbReference type="Proteomes" id="UP000419138">
    <property type="component" value="Unassembled WGS sequence"/>
</dbReference>
<keyword evidence="2" id="KW-1185">Reference proteome</keyword>
<evidence type="ECO:0000313" key="1">
    <source>
        <dbReference type="EMBL" id="MQT00498.1"/>
    </source>
</evidence>
<evidence type="ECO:0008006" key="3">
    <source>
        <dbReference type="Google" id="ProtNLM"/>
    </source>
</evidence>
<dbReference type="PANTHER" id="PTHR38440:SF1">
    <property type="entry name" value="UPF0398 PROTEIN SPR0331"/>
    <property type="match status" value="1"/>
</dbReference>
<gene>
    <name evidence="1" type="ORF">FF041_09745</name>
</gene>
<dbReference type="EMBL" id="VCLA01000078">
    <property type="protein sequence ID" value="MQT00498.1"/>
    <property type="molecule type" value="Genomic_DNA"/>
</dbReference>
<dbReference type="RefSeq" id="WP_153522037.1">
    <property type="nucleotide sequence ID" value="NZ_JBEPDZ010000044.1"/>
</dbReference>
<name>A0A646KEE5_STRJU</name>
<dbReference type="AlphaFoldDB" id="A0A646KEE5"/>
<protein>
    <recommendedName>
        <fullName evidence="3">DUF2493 domain-containing protein</fullName>
    </recommendedName>
</protein>
<sequence length="162" mass="16857">MRTVAVTGHMGLAEGADAPLRDALRDVLGELTEGAHGWIGVSCIAPGADSLFAETVLALGGELAVVLPFRDYRGSLVDERHRARFDRLVEAASDIMVMPAVEEGLAAFEAANTELLKRADVLVAVWDGAPSAKGGGTAATVAEAREAGIPVRVVWPSGARRG</sequence>
<reference evidence="1 2" key="1">
    <citation type="submission" date="2019-05" db="EMBL/GenBank/DDBJ databases">
        <title>Comparative genomics and metabolomics analyses of clavulanic acid producing Streptomyces species provides insight into specialized metabolism and evolution of beta-lactam biosynthetic gene clusters.</title>
        <authorList>
            <person name="Moore M.A."/>
            <person name="Cruz-Morales P."/>
            <person name="Barona Gomez F."/>
            <person name="Kapil T."/>
        </authorList>
    </citation>
    <scope>NUCLEOTIDE SEQUENCE [LARGE SCALE GENOMIC DNA]</scope>
    <source>
        <strain evidence="1 2">NRRL 5741</strain>
    </source>
</reference>
<dbReference type="SUPFAM" id="SSF102405">
    <property type="entry name" value="MCP/YpsA-like"/>
    <property type="match status" value="1"/>
</dbReference>
<dbReference type="OrthoDB" id="3231229at2"/>
<evidence type="ECO:0000313" key="2">
    <source>
        <dbReference type="Proteomes" id="UP000419138"/>
    </source>
</evidence>
<comment type="caution">
    <text evidence="1">The sequence shown here is derived from an EMBL/GenBank/DDBJ whole genome shotgun (WGS) entry which is preliminary data.</text>
</comment>
<accession>A0A646KEE5</accession>
<dbReference type="Gene3D" id="3.40.50.450">
    <property type="match status" value="1"/>
</dbReference>